<keyword evidence="4 9" id="KW-0964">Secreted</keyword>
<comment type="PTM">
    <text evidence="9">PSK-alpha is produced by endopeptidase digestion. PSK-beta is produced from PSK-alpha by exopeptidase digestion.</text>
</comment>
<comment type="caution">
    <text evidence="10">The sequence shown here is derived from an EMBL/GenBank/DDBJ whole genome shotgun (WGS) entry which is preliminary data.</text>
</comment>
<accession>A0A5N5JMS3</accession>
<dbReference type="GO" id="GO:0005576">
    <property type="term" value="C:extracellular region"/>
    <property type="evidence" value="ECO:0007669"/>
    <property type="project" value="UniProtKB-SubCell"/>
</dbReference>
<keyword evidence="6 9" id="KW-0732">Signal</keyword>
<dbReference type="InterPro" id="IPR009438">
    <property type="entry name" value="Phytosulfokine"/>
</dbReference>
<reference evidence="11" key="1">
    <citation type="journal article" date="2019" name="Gigascience">
        <title>De novo genome assembly of the endangered Acer yangbiense, a plant species with extremely small populations endemic to Yunnan Province, China.</title>
        <authorList>
            <person name="Yang J."/>
            <person name="Wariss H.M."/>
            <person name="Tao L."/>
            <person name="Zhang R."/>
            <person name="Yun Q."/>
            <person name="Hollingsworth P."/>
            <person name="Dao Z."/>
            <person name="Luo G."/>
            <person name="Guo H."/>
            <person name="Ma Y."/>
            <person name="Sun W."/>
        </authorList>
    </citation>
    <scope>NUCLEOTIDE SEQUENCE [LARGE SCALE GENOMIC DNA]</scope>
    <source>
        <strain evidence="11">cv. br00</strain>
    </source>
</reference>
<evidence type="ECO:0000256" key="6">
    <source>
        <dbReference type="ARBA" id="ARBA00022729"/>
    </source>
</evidence>
<proteinExistence type="inferred from homology"/>
<organism evidence="10 11">
    <name type="scientific">Salix brachista</name>
    <dbReference type="NCBI Taxonomy" id="2182728"/>
    <lineage>
        <taxon>Eukaryota</taxon>
        <taxon>Viridiplantae</taxon>
        <taxon>Streptophyta</taxon>
        <taxon>Embryophyta</taxon>
        <taxon>Tracheophyta</taxon>
        <taxon>Spermatophyta</taxon>
        <taxon>Magnoliopsida</taxon>
        <taxon>eudicotyledons</taxon>
        <taxon>Gunneridae</taxon>
        <taxon>Pentapetalae</taxon>
        <taxon>rosids</taxon>
        <taxon>fabids</taxon>
        <taxon>Malpighiales</taxon>
        <taxon>Salicaceae</taxon>
        <taxon>Saliceae</taxon>
        <taxon>Salix</taxon>
    </lineage>
</organism>
<feature type="signal peptide" evidence="9">
    <location>
        <begin position="1"/>
        <end position="23"/>
    </location>
</feature>
<dbReference type="EMBL" id="VDCV01000016">
    <property type="protein sequence ID" value="KAB5520661.1"/>
    <property type="molecule type" value="Genomic_DNA"/>
</dbReference>
<keyword evidence="8 9" id="KW-0339">Growth factor</keyword>
<keyword evidence="5 9" id="KW-0765">Sulfation</keyword>
<dbReference type="Proteomes" id="UP000326939">
    <property type="component" value="Chromosome 16"/>
</dbReference>
<sequence length="83" mass="9436">MTYRIITVCVIAVLLLSFTVTYGSRPEPPFDDVTPMDNLYWGTAEPDTINVEEICEGAGEEECLTRRTLTAQIDYIYTQKQKP</sequence>
<keyword evidence="7 9" id="KW-0221">Differentiation</keyword>
<dbReference type="GO" id="GO:0008083">
    <property type="term" value="F:growth factor activity"/>
    <property type="evidence" value="ECO:0007669"/>
    <property type="project" value="UniProtKB-UniRule"/>
</dbReference>
<protein>
    <recommendedName>
        <fullName evidence="9">Phytosulfokine</fullName>
    </recommendedName>
    <component>
        <recommendedName>
            <fullName evidence="9">Phytosulfokine-alpha</fullName>
            <shortName evidence="9">PSK-alpha</shortName>
            <shortName evidence="9">Phytosulfokine-a</shortName>
        </recommendedName>
    </component>
    <component>
        <recommendedName>
            <fullName evidence="9">Phytosulfokine-beta</fullName>
            <shortName evidence="9">PSK-beta</shortName>
            <shortName evidence="9">Phytosulfokine-b</shortName>
        </recommendedName>
    </component>
</protein>
<evidence type="ECO:0000256" key="2">
    <source>
        <dbReference type="ARBA" id="ARBA00010781"/>
    </source>
</evidence>
<dbReference type="GO" id="GO:0030154">
    <property type="term" value="P:cell differentiation"/>
    <property type="evidence" value="ECO:0007669"/>
    <property type="project" value="UniProtKB-UniRule"/>
</dbReference>
<keyword evidence="11" id="KW-1185">Reference proteome</keyword>
<dbReference type="AlphaFoldDB" id="A0A5N5JMS3"/>
<evidence type="ECO:0000313" key="10">
    <source>
        <dbReference type="EMBL" id="KAB5520661.1"/>
    </source>
</evidence>
<evidence type="ECO:0000256" key="9">
    <source>
        <dbReference type="RuleBase" id="RU368031"/>
    </source>
</evidence>
<evidence type="ECO:0000256" key="4">
    <source>
        <dbReference type="ARBA" id="ARBA00022525"/>
    </source>
</evidence>
<dbReference type="PANTHER" id="PTHR33285:SF55">
    <property type="entry name" value="PHYTOSULFOKINES 3"/>
    <property type="match status" value="1"/>
</dbReference>
<comment type="similarity">
    <text evidence="2 9">Belongs to the phytosulfokine family.</text>
</comment>
<evidence type="ECO:0000256" key="5">
    <source>
        <dbReference type="ARBA" id="ARBA00022641"/>
    </source>
</evidence>
<comment type="PTM">
    <text evidence="9">Sulfation is important for activity and for the binding to a putative membrane receptor.</text>
</comment>
<evidence type="ECO:0000256" key="8">
    <source>
        <dbReference type="ARBA" id="ARBA00023030"/>
    </source>
</evidence>
<dbReference type="GO" id="GO:0008283">
    <property type="term" value="P:cell population proliferation"/>
    <property type="evidence" value="ECO:0007669"/>
    <property type="project" value="UniProtKB-UniRule"/>
</dbReference>
<feature type="chain" id="PRO_5031603678" description="Phytosulfokine" evidence="9">
    <location>
        <begin position="24"/>
        <end position="83"/>
    </location>
</feature>
<dbReference type="PANTHER" id="PTHR33285">
    <property type="entry name" value="PHYTOSULFOKINES 3"/>
    <property type="match status" value="1"/>
</dbReference>
<name>A0A5N5JMS3_9ROSI</name>
<comment type="subcellular location">
    <subcellularLocation>
        <location evidence="1 9">Secreted</location>
    </subcellularLocation>
</comment>
<evidence type="ECO:0000256" key="7">
    <source>
        <dbReference type="ARBA" id="ARBA00022782"/>
    </source>
</evidence>
<keyword evidence="3 9" id="KW-0217">Developmental protein</keyword>
<evidence type="ECO:0000256" key="1">
    <source>
        <dbReference type="ARBA" id="ARBA00004613"/>
    </source>
</evidence>
<comment type="function">
    <text evidence="9">Promotes plant cell differentiation, organogenesis and somatic embryogenesis as well as cell proliferation.</text>
</comment>
<dbReference type="Pfam" id="PF06404">
    <property type="entry name" value="PSK"/>
    <property type="match status" value="1"/>
</dbReference>
<evidence type="ECO:0000313" key="11">
    <source>
        <dbReference type="Proteomes" id="UP000326939"/>
    </source>
</evidence>
<gene>
    <name evidence="10" type="ORF">DKX38_024980</name>
</gene>
<evidence type="ECO:0000256" key="3">
    <source>
        <dbReference type="ARBA" id="ARBA00022473"/>
    </source>
</evidence>